<dbReference type="RefSeq" id="WP_184676924.1">
    <property type="nucleotide sequence ID" value="NZ_JACHGY010000001.1"/>
</dbReference>
<proteinExistence type="predicted"/>
<evidence type="ECO:0000313" key="3">
    <source>
        <dbReference type="Proteomes" id="UP000541810"/>
    </source>
</evidence>
<dbReference type="Proteomes" id="UP000541810">
    <property type="component" value="Unassembled WGS sequence"/>
</dbReference>
<comment type="caution">
    <text evidence="2">The sequence shown here is derived from an EMBL/GenBank/DDBJ whole genome shotgun (WGS) entry which is preliminary data.</text>
</comment>
<sequence length="259" mass="27743">MFSSNPTLNDDTFRNQAVDVYDAEKPDVMTVQGAVNKTLILLAICVGTSVFSWSAASSGASYTMPMALGGAIGGFIVALITMFKPRWSPFTSPIYALLQGLFLGAISYIYEASFGAQQTSGGLPLNGIVVQAVGCTLGVAASMLILYSFRIIKVTEKLRAGIIMAVTGVMLFYLVSIVLSLFGIGQSILHGTGPLSIGISLLIVGIAAFSLLLDFDLIERGAQQGAPDYMEWYAGFGLLVTLIWLYLEMLRLLAKLKNR</sequence>
<feature type="transmembrane region" description="Helical" evidence="1">
    <location>
        <begin position="128"/>
        <end position="149"/>
    </location>
</feature>
<feature type="transmembrane region" description="Helical" evidence="1">
    <location>
        <begin position="230"/>
        <end position="247"/>
    </location>
</feature>
<reference evidence="2 3" key="1">
    <citation type="submission" date="2020-08" db="EMBL/GenBank/DDBJ databases">
        <title>Genomic Encyclopedia of Type Strains, Phase IV (KMG-IV): sequencing the most valuable type-strain genomes for metagenomic binning, comparative biology and taxonomic classification.</title>
        <authorList>
            <person name="Goeker M."/>
        </authorList>
    </citation>
    <scope>NUCLEOTIDE SEQUENCE [LARGE SCALE GENOMIC DNA]</scope>
    <source>
        <strain evidence="2 3">DSM 103725</strain>
    </source>
</reference>
<name>A0A7X0H7P4_9BACT</name>
<dbReference type="Pfam" id="PF12811">
    <property type="entry name" value="BaxI_1"/>
    <property type="match status" value="1"/>
</dbReference>
<dbReference type="PANTHER" id="PTHR41282">
    <property type="entry name" value="CONSERVED TRANSMEMBRANE PROTEIN-RELATED"/>
    <property type="match status" value="1"/>
</dbReference>
<keyword evidence="1" id="KW-1133">Transmembrane helix</keyword>
<dbReference type="AlphaFoldDB" id="A0A7X0H7P4"/>
<evidence type="ECO:0000256" key="1">
    <source>
        <dbReference type="SAM" id="Phobius"/>
    </source>
</evidence>
<protein>
    <submittedName>
        <fullName evidence="2">Putative YccA/Bax inhibitor family protein</fullName>
    </submittedName>
</protein>
<feature type="transmembrane region" description="Helical" evidence="1">
    <location>
        <begin position="197"/>
        <end position="218"/>
    </location>
</feature>
<dbReference type="InterPro" id="IPR010539">
    <property type="entry name" value="BaxI_1-like"/>
</dbReference>
<evidence type="ECO:0000313" key="2">
    <source>
        <dbReference type="EMBL" id="MBB6429340.1"/>
    </source>
</evidence>
<organism evidence="2 3">
    <name type="scientific">Algisphaera agarilytica</name>
    <dbReference type="NCBI Taxonomy" id="1385975"/>
    <lineage>
        <taxon>Bacteria</taxon>
        <taxon>Pseudomonadati</taxon>
        <taxon>Planctomycetota</taxon>
        <taxon>Phycisphaerae</taxon>
        <taxon>Phycisphaerales</taxon>
        <taxon>Phycisphaeraceae</taxon>
        <taxon>Algisphaera</taxon>
    </lineage>
</organism>
<keyword evidence="1" id="KW-0472">Membrane</keyword>
<dbReference type="PIRSF" id="PIRSF009160">
    <property type="entry name" value="UCP009160"/>
    <property type="match status" value="1"/>
</dbReference>
<dbReference type="EMBL" id="JACHGY010000001">
    <property type="protein sequence ID" value="MBB6429340.1"/>
    <property type="molecule type" value="Genomic_DNA"/>
</dbReference>
<feature type="transmembrane region" description="Helical" evidence="1">
    <location>
        <begin position="95"/>
        <end position="116"/>
    </location>
</feature>
<dbReference type="PANTHER" id="PTHR41282:SF1">
    <property type="entry name" value="CONSERVED TRANSMEMBRANE PROTEIN-RELATED"/>
    <property type="match status" value="1"/>
</dbReference>
<accession>A0A7X0H7P4</accession>
<feature type="transmembrane region" description="Helical" evidence="1">
    <location>
        <begin position="62"/>
        <end position="83"/>
    </location>
</feature>
<gene>
    <name evidence="2" type="ORF">HNQ40_001146</name>
</gene>
<feature type="transmembrane region" description="Helical" evidence="1">
    <location>
        <begin position="161"/>
        <end position="185"/>
    </location>
</feature>
<keyword evidence="3" id="KW-1185">Reference proteome</keyword>
<feature type="transmembrane region" description="Helical" evidence="1">
    <location>
        <begin position="39"/>
        <end position="56"/>
    </location>
</feature>
<keyword evidence="1" id="KW-0812">Transmembrane</keyword>